<name>A0A6A6E7A9_9PEZI</name>
<keyword evidence="2" id="KW-1185">Reference proteome</keyword>
<dbReference type="AlphaFoldDB" id="A0A6A6E7A9"/>
<sequence>MRYYHCTRGELQTELHRRNIHVGGRFDTLCEKLTKDDSGRGTDATTLTTTPILYIEPKENLRSAGYGKPCDPQLLVGEQITGYTVNTFFPALQLFFNSGRAVTIEGGTLRHARIHLDPILRFRLTHLIHEEDGIIYNPITTKPLPIKILEVAIAERESVAAKLRLPMYDKDDEKVKVDGIWVERHVVVGLRLEGIKEMGYVSVCDDVDEVGRYWGDVRVSGLRGDVPSPFAVLPRMGMRIGGRERLVLKGA</sequence>
<gene>
    <name evidence="1" type="ORF">K469DRAFT_725172</name>
</gene>
<proteinExistence type="predicted"/>
<accession>A0A6A6E7A9</accession>
<dbReference type="Proteomes" id="UP000800200">
    <property type="component" value="Unassembled WGS sequence"/>
</dbReference>
<reference evidence="1" key="1">
    <citation type="journal article" date="2020" name="Stud. Mycol.">
        <title>101 Dothideomycetes genomes: a test case for predicting lifestyles and emergence of pathogens.</title>
        <authorList>
            <person name="Haridas S."/>
            <person name="Albert R."/>
            <person name="Binder M."/>
            <person name="Bloem J."/>
            <person name="Labutti K."/>
            <person name="Salamov A."/>
            <person name="Andreopoulos B."/>
            <person name="Baker S."/>
            <person name="Barry K."/>
            <person name="Bills G."/>
            <person name="Bluhm B."/>
            <person name="Cannon C."/>
            <person name="Castanera R."/>
            <person name="Culley D."/>
            <person name="Daum C."/>
            <person name="Ezra D."/>
            <person name="Gonzalez J."/>
            <person name="Henrissat B."/>
            <person name="Kuo A."/>
            <person name="Liang C."/>
            <person name="Lipzen A."/>
            <person name="Lutzoni F."/>
            <person name="Magnuson J."/>
            <person name="Mondo S."/>
            <person name="Nolan M."/>
            <person name="Ohm R."/>
            <person name="Pangilinan J."/>
            <person name="Park H.-J."/>
            <person name="Ramirez L."/>
            <person name="Alfaro M."/>
            <person name="Sun H."/>
            <person name="Tritt A."/>
            <person name="Yoshinaga Y."/>
            <person name="Zwiers L.-H."/>
            <person name="Turgeon B."/>
            <person name="Goodwin S."/>
            <person name="Spatafora J."/>
            <person name="Crous P."/>
            <person name="Grigoriev I."/>
        </authorList>
    </citation>
    <scope>NUCLEOTIDE SEQUENCE</scope>
    <source>
        <strain evidence="1">CBS 207.26</strain>
    </source>
</reference>
<organism evidence="1 2">
    <name type="scientific">Zopfia rhizophila CBS 207.26</name>
    <dbReference type="NCBI Taxonomy" id="1314779"/>
    <lineage>
        <taxon>Eukaryota</taxon>
        <taxon>Fungi</taxon>
        <taxon>Dikarya</taxon>
        <taxon>Ascomycota</taxon>
        <taxon>Pezizomycotina</taxon>
        <taxon>Dothideomycetes</taxon>
        <taxon>Dothideomycetes incertae sedis</taxon>
        <taxon>Zopfiaceae</taxon>
        <taxon>Zopfia</taxon>
    </lineage>
</organism>
<evidence type="ECO:0000313" key="1">
    <source>
        <dbReference type="EMBL" id="KAF2187694.1"/>
    </source>
</evidence>
<protein>
    <submittedName>
        <fullName evidence="1">Uncharacterized protein</fullName>
    </submittedName>
</protein>
<evidence type="ECO:0000313" key="2">
    <source>
        <dbReference type="Proteomes" id="UP000800200"/>
    </source>
</evidence>
<dbReference type="EMBL" id="ML994626">
    <property type="protein sequence ID" value="KAF2187694.1"/>
    <property type="molecule type" value="Genomic_DNA"/>
</dbReference>
<dbReference type="OrthoDB" id="5356769at2759"/>